<dbReference type="InterPro" id="IPR013324">
    <property type="entry name" value="RNA_pol_sigma_r3/r4-like"/>
</dbReference>
<sequence>MTYDDFDILSPENQRLIHGALKKYGIYPHSQQYEDYLQLARLTLLEAYKIFQTGNHPNSRLNVFIYQRICWKLTDALRKEQRRQSKMARSTDEQLQQLAEKQTISEAASIEYQLFIETVLPHLTAAERHYLIDVFLYDLSVVEIARKRQVSRSTVYKWRNRLALKYLKFFQK</sequence>
<dbReference type="AlphaFoldDB" id="A0A430ATW4"/>
<dbReference type="InterPro" id="IPR036388">
    <property type="entry name" value="WH-like_DNA-bd_sf"/>
</dbReference>
<evidence type="ECO:0000313" key="2">
    <source>
        <dbReference type="Proteomes" id="UP000286773"/>
    </source>
</evidence>
<reference evidence="1 2" key="1">
    <citation type="submission" date="2017-05" db="EMBL/GenBank/DDBJ databases">
        <title>Vagococcus spp. assemblies.</title>
        <authorList>
            <person name="Gulvik C.A."/>
        </authorList>
    </citation>
    <scope>NUCLEOTIDE SEQUENCE [LARGE SCALE GENOMIC DNA]</scope>
    <source>
        <strain evidence="1 2">LMG 24798</strain>
    </source>
</reference>
<proteinExistence type="predicted"/>
<gene>
    <name evidence="1" type="ORF">CBF27_08325</name>
</gene>
<name>A0A430ATW4_9ENTE</name>
<dbReference type="NCBIfam" id="TIGR02937">
    <property type="entry name" value="sigma70-ECF"/>
    <property type="match status" value="1"/>
</dbReference>
<protein>
    <submittedName>
        <fullName evidence="1">Uncharacterized protein</fullName>
    </submittedName>
</protein>
<dbReference type="GO" id="GO:0003700">
    <property type="term" value="F:DNA-binding transcription factor activity"/>
    <property type="evidence" value="ECO:0007669"/>
    <property type="project" value="InterPro"/>
</dbReference>
<dbReference type="SUPFAM" id="SSF88659">
    <property type="entry name" value="Sigma3 and sigma4 domains of RNA polymerase sigma factors"/>
    <property type="match status" value="1"/>
</dbReference>
<comment type="caution">
    <text evidence="1">The sequence shown here is derived from an EMBL/GenBank/DDBJ whole genome shotgun (WGS) entry which is preliminary data.</text>
</comment>
<dbReference type="Proteomes" id="UP000286773">
    <property type="component" value="Unassembled WGS sequence"/>
</dbReference>
<dbReference type="EMBL" id="NGKC01000008">
    <property type="protein sequence ID" value="RSU11490.1"/>
    <property type="molecule type" value="Genomic_DNA"/>
</dbReference>
<keyword evidence="2" id="KW-1185">Reference proteome</keyword>
<organism evidence="1 2">
    <name type="scientific">Vagococcus acidifermentans</name>
    <dbReference type="NCBI Taxonomy" id="564710"/>
    <lineage>
        <taxon>Bacteria</taxon>
        <taxon>Bacillati</taxon>
        <taxon>Bacillota</taxon>
        <taxon>Bacilli</taxon>
        <taxon>Lactobacillales</taxon>
        <taxon>Enterococcaceae</taxon>
        <taxon>Vagococcus</taxon>
    </lineage>
</organism>
<dbReference type="InterPro" id="IPR014284">
    <property type="entry name" value="RNA_pol_sigma-70_dom"/>
</dbReference>
<evidence type="ECO:0000313" key="1">
    <source>
        <dbReference type="EMBL" id="RSU11490.1"/>
    </source>
</evidence>
<dbReference type="GO" id="GO:0006352">
    <property type="term" value="P:DNA-templated transcription initiation"/>
    <property type="evidence" value="ECO:0007669"/>
    <property type="project" value="InterPro"/>
</dbReference>
<dbReference type="Gene3D" id="1.10.10.10">
    <property type="entry name" value="Winged helix-like DNA-binding domain superfamily/Winged helix DNA-binding domain"/>
    <property type="match status" value="1"/>
</dbReference>
<accession>A0A430ATW4</accession>